<comment type="caution">
    <text evidence="7">The sequence shown here is derived from an EMBL/GenBank/DDBJ whole genome shotgun (WGS) entry which is preliminary data.</text>
</comment>
<dbReference type="RefSeq" id="WP_135644254.1">
    <property type="nucleotide sequence ID" value="NZ_RQGH01000028.1"/>
</dbReference>
<dbReference type="AlphaFoldDB" id="A0A4Z1A195"/>
<reference evidence="7" key="1">
    <citation type="journal article" date="2019" name="PLoS Negl. Trop. Dis.">
        <title>Revisiting the worldwide diversity of Leptospira species in the environment.</title>
        <authorList>
            <person name="Vincent A.T."/>
            <person name="Schiettekatte O."/>
            <person name="Bourhy P."/>
            <person name="Veyrier F.J."/>
            <person name="Picardeau M."/>
        </authorList>
    </citation>
    <scope>NUCLEOTIDE SEQUENCE [LARGE SCALE GENOMIC DNA]</scope>
    <source>
        <strain evidence="7">201702451</strain>
    </source>
</reference>
<evidence type="ECO:0000259" key="6">
    <source>
        <dbReference type="Pfam" id="PF25975"/>
    </source>
</evidence>
<dbReference type="InterPro" id="IPR058649">
    <property type="entry name" value="CzcB_C"/>
</dbReference>
<evidence type="ECO:0000313" key="8">
    <source>
        <dbReference type="Proteomes" id="UP000297567"/>
    </source>
</evidence>
<dbReference type="PANTHER" id="PTHR30097">
    <property type="entry name" value="CATION EFFLUX SYSTEM PROTEIN CUSB"/>
    <property type="match status" value="1"/>
</dbReference>
<feature type="region of interest" description="Disordered" evidence="2">
    <location>
        <begin position="60"/>
        <end position="86"/>
    </location>
</feature>
<dbReference type="EMBL" id="RQGH01000028">
    <property type="protein sequence ID" value="TGL62613.1"/>
    <property type="molecule type" value="Genomic_DNA"/>
</dbReference>
<feature type="domain" description="CzcB-like C-terminal circularly permuted SH3-like" evidence="6">
    <location>
        <begin position="262"/>
        <end position="321"/>
    </location>
</feature>
<feature type="chain" id="PRO_5021463878" evidence="3">
    <location>
        <begin position="22"/>
        <end position="339"/>
    </location>
</feature>
<dbReference type="Pfam" id="PF19335">
    <property type="entry name" value="HMBD"/>
    <property type="match status" value="1"/>
</dbReference>
<organism evidence="7 8">
    <name type="scientific">Leptospira jelokensis</name>
    <dbReference type="NCBI Taxonomy" id="2484931"/>
    <lineage>
        <taxon>Bacteria</taxon>
        <taxon>Pseudomonadati</taxon>
        <taxon>Spirochaetota</taxon>
        <taxon>Spirochaetia</taxon>
        <taxon>Leptospirales</taxon>
        <taxon>Leptospiraceae</taxon>
        <taxon>Leptospira</taxon>
    </lineage>
</organism>
<dbReference type="Pfam" id="PF25954">
    <property type="entry name" value="Beta-barrel_RND_2"/>
    <property type="match status" value="1"/>
</dbReference>
<dbReference type="GO" id="GO:0046872">
    <property type="term" value="F:metal ion binding"/>
    <property type="evidence" value="ECO:0007669"/>
    <property type="project" value="InterPro"/>
</dbReference>
<dbReference type="InterPro" id="IPR051909">
    <property type="entry name" value="MFP_Cation_Efflux"/>
</dbReference>
<evidence type="ECO:0000259" key="4">
    <source>
        <dbReference type="Pfam" id="PF19335"/>
    </source>
</evidence>
<gene>
    <name evidence="7" type="ORF">EHQ62_14970</name>
</gene>
<dbReference type="InterPro" id="IPR045800">
    <property type="entry name" value="HMBD"/>
</dbReference>
<keyword evidence="3" id="KW-0732">Signal</keyword>
<dbReference type="Pfam" id="PF25975">
    <property type="entry name" value="CzcB_C"/>
    <property type="match status" value="1"/>
</dbReference>
<dbReference type="InterPro" id="IPR058792">
    <property type="entry name" value="Beta-barrel_RND_2"/>
</dbReference>
<evidence type="ECO:0000256" key="3">
    <source>
        <dbReference type="SAM" id="SignalP"/>
    </source>
</evidence>
<dbReference type="GO" id="GO:0060003">
    <property type="term" value="P:copper ion export"/>
    <property type="evidence" value="ECO:0007669"/>
    <property type="project" value="TreeGrafter"/>
</dbReference>
<dbReference type="Gene3D" id="2.40.30.170">
    <property type="match status" value="1"/>
</dbReference>
<keyword evidence="8" id="KW-1185">Reference proteome</keyword>
<proteinExistence type="predicted"/>
<evidence type="ECO:0000256" key="1">
    <source>
        <dbReference type="ARBA" id="ARBA00022448"/>
    </source>
</evidence>
<dbReference type="GO" id="GO:0030313">
    <property type="term" value="C:cell envelope"/>
    <property type="evidence" value="ECO:0007669"/>
    <property type="project" value="TreeGrafter"/>
</dbReference>
<dbReference type="Proteomes" id="UP000297567">
    <property type="component" value="Unassembled WGS sequence"/>
</dbReference>
<evidence type="ECO:0000313" key="7">
    <source>
        <dbReference type="EMBL" id="TGL62613.1"/>
    </source>
</evidence>
<dbReference type="PANTHER" id="PTHR30097:SF4">
    <property type="entry name" value="SLR6042 PROTEIN"/>
    <property type="match status" value="1"/>
</dbReference>
<feature type="domain" description="CusB-like beta-barrel" evidence="5">
    <location>
        <begin position="182"/>
        <end position="252"/>
    </location>
</feature>
<protein>
    <submittedName>
        <fullName evidence="7">Uncharacterized protein</fullName>
    </submittedName>
</protein>
<evidence type="ECO:0000259" key="5">
    <source>
        <dbReference type="Pfam" id="PF25954"/>
    </source>
</evidence>
<feature type="signal peptide" evidence="3">
    <location>
        <begin position="1"/>
        <end position="21"/>
    </location>
</feature>
<feature type="domain" description="Heavy metal binding" evidence="4">
    <location>
        <begin position="30"/>
        <end position="57"/>
    </location>
</feature>
<name>A0A4Z1A195_9LEPT</name>
<dbReference type="Gene3D" id="2.40.420.20">
    <property type="match status" value="1"/>
</dbReference>
<sequence length="339" mass="37801">MKTKTLILISLLFAIFLESCGETTHNHKEVYTCPMHPQIEMDHPGECPICGMQLVKKEEEPVGTNHSDHANTLQDDTPKSESSLKLSDNKQSILNLETVFVSKGEIQKSINVSGQVAYDPEIFSTVNEYKSIPNEGEWGKDLKQGIRLKFAKLGLSESQIRYALSKNVDLFLTGKSGKSALLVFQVYENDIPFLKVGKSIDIVTENESGGPKKAKIVAIGNLINEETRTLSVWCELKDPSNGFKPQMYVQGSYEIQKLNVLRIPKDSILPTGKSDLVYHKTGQNQFLPKKIKTGFSSSEWVEVIDGLNEDDEIVSKASFLLDSESKLKLGGDKNDQHNH</sequence>
<feature type="compositionally biased region" description="Polar residues" evidence="2">
    <location>
        <begin position="70"/>
        <end position="86"/>
    </location>
</feature>
<dbReference type="GO" id="GO:0015679">
    <property type="term" value="P:plasma membrane copper ion transport"/>
    <property type="evidence" value="ECO:0007669"/>
    <property type="project" value="TreeGrafter"/>
</dbReference>
<keyword evidence="1" id="KW-0813">Transport</keyword>
<evidence type="ECO:0000256" key="2">
    <source>
        <dbReference type="SAM" id="MobiDB-lite"/>
    </source>
</evidence>
<accession>A0A4Z1A195</accession>